<evidence type="ECO:0000256" key="1">
    <source>
        <dbReference type="SAM" id="MobiDB-lite"/>
    </source>
</evidence>
<feature type="compositionally biased region" description="Basic and acidic residues" evidence="1">
    <location>
        <begin position="59"/>
        <end position="71"/>
    </location>
</feature>
<dbReference type="EMBL" id="SKCS01001509">
    <property type="protein sequence ID" value="TNN04546.1"/>
    <property type="molecule type" value="Genomic_DNA"/>
</dbReference>
<dbReference type="Proteomes" id="UP000311919">
    <property type="component" value="Unassembled WGS sequence"/>
</dbReference>
<gene>
    <name evidence="2" type="ORF">EWB00_001814</name>
</gene>
<comment type="caution">
    <text evidence="2">The sequence shown here is derived from an EMBL/GenBank/DDBJ whole genome shotgun (WGS) entry which is preliminary data.</text>
</comment>
<evidence type="ECO:0000313" key="2">
    <source>
        <dbReference type="EMBL" id="TNN04546.1"/>
    </source>
</evidence>
<reference evidence="2 3" key="1">
    <citation type="submission" date="2019-03" db="EMBL/GenBank/DDBJ databases">
        <title>An improved genome assembly of the fluke Schistosoma japonicum.</title>
        <authorList>
            <person name="Hu W."/>
            <person name="Luo F."/>
            <person name="Yin M."/>
            <person name="Mo X."/>
            <person name="Sun C."/>
            <person name="Wu Q."/>
            <person name="Zhu B."/>
            <person name="Xiang M."/>
            <person name="Wang J."/>
            <person name="Wang Y."/>
            <person name="Zhang T."/>
            <person name="Xu B."/>
            <person name="Zheng H."/>
            <person name="Feng Z."/>
        </authorList>
    </citation>
    <scope>NUCLEOTIDE SEQUENCE [LARGE SCALE GENOMIC DNA]</scope>
    <source>
        <strain evidence="2">HuSjv2</strain>
        <tissue evidence="2">Worms</tissue>
    </source>
</reference>
<feature type="region of interest" description="Disordered" evidence="1">
    <location>
        <begin position="52"/>
        <end position="71"/>
    </location>
</feature>
<evidence type="ECO:0000313" key="3">
    <source>
        <dbReference type="Proteomes" id="UP000311919"/>
    </source>
</evidence>
<dbReference type="AlphaFoldDB" id="A0A4Z2CK41"/>
<proteinExistence type="predicted"/>
<sequence>MYTAKFNASFIPGLVTQLLRSMCKMPPDIKENLGSSETSDCNGQPLQCNVSQSSNVQTRKYDKTEGHAYRF</sequence>
<organism evidence="2 3">
    <name type="scientific">Schistosoma japonicum</name>
    <name type="common">Blood fluke</name>
    <dbReference type="NCBI Taxonomy" id="6182"/>
    <lineage>
        <taxon>Eukaryota</taxon>
        <taxon>Metazoa</taxon>
        <taxon>Spiralia</taxon>
        <taxon>Lophotrochozoa</taxon>
        <taxon>Platyhelminthes</taxon>
        <taxon>Trematoda</taxon>
        <taxon>Digenea</taxon>
        <taxon>Strigeidida</taxon>
        <taxon>Schistosomatoidea</taxon>
        <taxon>Schistosomatidae</taxon>
        <taxon>Schistosoma</taxon>
    </lineage>
</organism>
<name>A0A4Z2CK41_SCHJA</name>
<protein>
    <submittedName>
        <fullName evidence="2">Uncharacterized protein</fullName>
    </submittedName>
</protein>
<keyword evidence="3" id="KW-1185">Reference proteome</keyword>
<accession>A0A4Z2CK41</accession>